<dbReference type="InterPro" id="IPR005874">
    <property type="entry name" value="SUI1_euk"/>
</dbReference>
<proteinExistence type="inferred from homology"/>
<dbReference type="FunCoup" id="A0A1Y1U8I7">
    <property type="interactions" value="246"/>
</dbReference>
<dbReference type="STRING" id="4999.A0A1Y1U8I7"/>
<feature type="region of interest" description="Disordered" evidence="3">
    <location>
        <begin position="84"/>
        <end position="107"/>
    </location>
</feature>
<organism evidence="5 6">
    <name type="scientific">Kockovaella imperatae</name>
    <dbReference type="NCBI Taxonomy" id="4999"/>
    <lineage>
        <taxon>Eukaryota</taxon>
        <taxon>Fungi</taxon>
        <taxon>Dikarya</taxon>
        <taxon>Basidiomycota</taxon>
        <taxon>Agaricomycotina</taxon>
        <taxon>Tremellomycetes</taxon>
        <taxon>Tremellales</taxon>
        <taxon>Cuniculitremaceae</taxon>
        <taxon>Kockovaella</taxon>
    </lineage>
</organism>
<evidence type="ECO:0000313" key="6">
    <source>
        <dbReference type="Proteomes" id="UP000193218"/>
    </source>
</evidence>
<dbReference type="InterPro" id="IPR036877">
    <property type="entry name" value="SUI1_dom_sf"/>
</dbReference>
<comment type="similarity">
    <text evidence="1">Belongs to the SUI1 family.</text>
</comment>
<dbReference type="PANTHER" id="PTHR10388">
    <property type="entry name" value="EUKARYOTIC TRANSLATION INITIATION FACTOR SUI1"/>
    <property type="match status" value="1"/>
</dbReference>
<dbReference type="OrthoDB" id="10248435at2759"/>
<evidence type="ECO:0000256" key="2">
    <source>
        <dbReference type="ARBA" id="ARBA00022917"/>
    </source>
</evidence>
<sequence length="144" mass="15572">MSTTASNKVDATSKNPFDTSDPFDGGRGTPSIEASVGKGGDKIHIRLQQRNGRKTVTTVQGVPEKYDPKKLLKAMKKEFACNGHVASSADSSDEDSPGPNKTGQEFGRILQFSGDQRTKVKEFLVDCGLVTEKEAKDLIVIHGY</sequence>
<protein>
    <submittedName>
        <fullName evidence="5">Translation initiation factor SUI1-domain-containing protein</fullName>
    </submittedName>
</protein>
<feature type="domain" description="SUI1" evidence="4">
    <location>
        <begin position="43"/>
        <end position="128"/>
    </location>
</feature>
<dbReference type="GO" id="GO:0003743">
    <property type="term" value="F:translation initiation factor activity"/>
    <property type="evidence" value="ECO:0007669"/>
    <property type="project" value="UniProtKB-KW"/>
</dbReference>
<evidence type="ECO:0000256" key="3">
    <source>
        <dbReference type="SAM" id="MobiDB-lite"/>
    </source>
</evidence>
<dbReference type="EMBL" id="NBSH01000017">
    <property type="protein sequence ID" value="ORX33854.1"/>
    <property type="molecule type" value="Genomic_DNA"/>
</dbReference>
<dbReference type="RefSeq" id="XP_021868153.1">
    <property type="nucleotide sequence ID" value="XM_022012178.1"/>
</dbReference>
<reference evidence="5 6" key="1">
    <citation type="submission" date="2017-03" db="EMBL/GenBank/DDBJ databases">
        <title>Widespread Adenine N6-methylation of Active Genes in Fungi.</title>
        <authorList>
            <consortium name="DOE Joint Genome Institute"/>
            <person name="Mondo S.J."/>
            <person name="Dannebaum R.O."/>
            <person name="Kuo R.C."/>
            <person name="Louie K.B."/>
            <person name="Bewick A.J."/>
            <person name="Labutti K."/>
            <person name="Haridas S."/>
            <person name="Kuo A."/>
            <person name="Salamov A."/>
            <person name="Ahrendt S.R."/>
            <person name="Lau R."/>
            <person name="Bowen B.P."/>
            <person name="Lipzen A."/>
            <person name="Sullivan W."/>
            <person name="Andreopoulos W.B."/>
            <person name="Clum A."/>
            <person name="Lindquist E."/>
            <person name="Daum C."/>
            <person name="Northen T.R."/>
            <person name="Ramamoorthy G."/>
            <person name="Schmitz R.J."/>
            <person name="Gryganskyi A."/>
            <person name="Culley D."/>
            <person name="Magnuson J."/>
            <person name="James T.Y."/>
            <person name="O'Malley M.A."/>
            <person name="Stajich J.E."/>
            <person name="Spatafora J.W."/>
            <person name="Visel A."/>
            <person name="Grigoriev I.V."/>
        </authorList>
    </citation>
    <scope>NUCLEOTIDE SEQUENCE [LARGE SCALE GENOMIC DNA]</scope>
    <source>
        <strain evidence="5 6">NRRL Y-17943</strain>
    </source>
</reference>
<dbReference type="PROSITE" id="PS50296">
    <property type="entry name" value="SUI1"/>
    <property type="match status" value="1"/>
</dbReference>
<dbReference type="AlphaFoldDB" id="A0A1Y1U8I7"/>
<evidence type="ECO:0000313" key="5">
    <source>
        <dbReference type="EMBL" id="ORX33854.1"/>
    </source>
</evidence>
<keyword evidence="2" id="KW-0648">Protein biosynthesis</keyword>
<comment type="caution">
    <text evidence="5">The sequence shown here is derived from an EMBL/GenBank/DDBJ whole genome shotgun (WGS) entry which is preliminary data.</text>
</comment>
<evidence type="ECO:0000259" key="4">
    <source>
        <dbReference type="PROSITE" id="PS50296"/>
    </source>
</evidence>
<dbReference type="InterPro" id="IPR001950">
    <property type="entry name" value="SUI1"/>
</dbReference>
<dbReference type="SUPFAM" id="SSF55159">
    <property type="entry name" value="eIF1-like"/>
    <property type="match status" value="1"/>
</dbReference>
<keyword evidence="6" id="KW-1185">Reference proteome</keyword>
<feature type="region of interest" description="Disordered" evidence="3">
    <location>
        <begin position="1"/>
        <end position="42"/>
    </location>
</feature>
<dbReference type="Pfam" id="PF01253">
    <property type="entry name" value="SUI1"/>
    <property type="match status" value="1"/>
</dbReference>
<dbReference type="InParanoid" id="A0A1Y1U8I7"/>
<keyword evidence="5" id="KW-0396">Initiation factor</keyword>
<dbReference type="Proteomes" id="UP000193218">
    <property type="component" value="Unassembled WGS sequence"/>
</dbReference>
<gene>
    <name evidence="5" type="ORF">BD324DRAFT_206239</name>
</gene>
<dbReference type="PIRSF" id="PIRSF004499">
    <property type="entry name" value="SUI1_euk"/>
    <property type="match status" value="1"/>
</dbReference>
<evidence type="ECO:0000256" key="1">
    <source>
        <dbReference type="ARBA" id="ARBA00005422"/>
    </source>
</evidence>
<dbReference type="Gene3D" id="3.30.780.10">
    <property type="entry name" value="SUI1-like domain"/>
    <property type="match status" value="1"/>
</dbReference>
<name>A0A1Y1U8I7_9TREE</name>
<accession>A0A1Y1U8I7</accession>
<feature type="compositionally biased region" description="Polar residues" evidence="3">
    <location>
        <begin position="1"/>
        <end position="18"/>
    </location>
</feature>
<dbReference type="GeneID" id="33553986"/>
<dbReference type="CDD" id="cd11566">
    <property type="entry name" value="eIF1_SUI1"/>
    <property type="match status" value="1"/>
</dbReference>